<accession>A0A1H1RUD1</accession>
<keyword evidence="4" id="KW-1185">Reference proteome</keyword>
<evidence type="ECO:0000256" key="1">
    <source>
        <dbReference type="SAM" id="Phobius"/>
    </source>
</evidence>
<dbReference type="AlphaFoldDB" id="A0A1H1RUD1"/>
<evidence type="ECO:0000313" key="3">
    <source>
        <dbReference type="EMBL" id="SDS39328.1"/>
    </source>
</evidence>
<dbReference type="GO" id="GO:0006508">
    <property type="term" value="P:proteolysis"/>
    <property type="evidence" value="ECO:0007669"/>
    <property type="project" value="UniProtKB-KW"/>
</dbReference>
<feature type="transmembrane region" description="Helical" evidence="1">
    <location>
        <begin position="12"/>
        <end position="29"/>
    </location>
</feature>
<evidence type="ECO:0000313" key="4">
    <source>
        <dbReference type="Proteomes" id="UP000198963"/>
    </source>
</evidence>
<feature type="domain" description="CAAX prenyl protease 2/Lysostaphin resistance protein A-like" evidence="2">
    <location>
        <begin position="143"/>
        <end position="252"/>
    </location>
</feature>
<keyword evidence="1" id="KW-1133">Transmembrane helix</keyword>
<proteinExistence type="predicted"/>
<organism evidence="3 4">
    <name type="scientific">Winogradskyella sediminis</name>
    <dbReference type="NCBI Taxonomy" id="1382466"/>
    <lineage>
        <taxon>Bacteria</taxon>
        <taxon>Pseudomonadati</taxon>
        <taxon>Bacteroidota</taxon>
        <taxon>Flavobacteriia</taxon>
        <taxon>Flavobacteriales</taxon>
        <taxon>Flavobacteriaceae</taxon>
        <taxon>Winogradskyella</taxon>
    </lineage>
</organism>
<evidence type="ECO:0000259" key="2">
    <source>
        <dbReference type="Pfam" id="PF02517"/>
    </source>
</evidence>
<reference evidence="3 4" key="1">
    <citation type="submission" date="2016-10" db="EMBL/GenBank/DDBJ databases">
        <authorList>
            <person name="Varghese N."/>
            <person name="Submissions S."/>
        </authorList>
    </citation>
    <scope>NUCLEOTIDE SEQUENCE [LARGE SCALE GENOMIC DNA]</scope>
    <source>
        <strain evidence="3 4">RHA_55</strain>
    </source>
</reference>
<dbReference type="RefSeq" id="WP_092445781.1">
    <property type="nucleotide sequence ID" value="NZ_LT629774.1"/>
</dbReference>
<dbReference type="Proteomes" id="UP000198963">
    <property type="component" value="Chromosome I"/>
</dbReference>
<feature type="transmembrane region" description="Helical" evidence="1">
    <location>
        <begin position="106"/>
        <end position="123"/>
    </location>
</feature>
<feature type="transmembrane region" description="Helical" evidence="1">
    <location>
        <begin position="184"/>
        <end position="204"/>
    </location>
</feature>
<dbReference type="STRING" id="1249933.SAMN04489797_1504"/>
<feature type="transmembrane region" description="Helical" evidence="1">
    <location>
        <begin position="55"/>
        <end position="76"/>
    </location>
</feature>
<keyword evidence="1" id="KW-0812">Transmembrane</keyword>
<feature type="transmembrane region" description="Helical" evidence="1">
    <location>
        <begin position="210"/>
        <end position="232"/>
    </location>
</feature>
<keyword evidence="3" id="KW-0378">Hydrolase</keyword>
<dbReference type="Pfam" id="PF02517">
    <property type="entry name" value="Rce1-like"/>
    <property type="match status" value="1"/>
</dbReference>
<feature type="transmembrane region" description="Helical" evidence="1">
    <location>
        <begin position="143"/>
        <end position="172"/>
    </location>
</feature>
<sequence>METNNFNRIKTATVIVILFIVGTLLNIPYSRELKRLKIEAGNTQVKLSASVTTEIVQTGIYGLILGSILVFVGLWLSRNAKLGAPVVESFFSNSEKIKHPFFTKKLLYSIGLSVGLALVILFIHKLVRAHYPVTSIIERPSKLFYAIVSFSAGITEEIMFRLGLMSLIIAIIQFFKKEFKPSTIVVWIGIIITAICFGLIHLPLSKNFSNLTFVTVSTTMIGNFITGSFFGWVYWRRGLLVAIIVHVVWDLVFHVVGSPYL</sequence>
<dbReference type="GO" id="GO:0080120">
    <property type="term" value="P:CAAX-box protein maturation"/>
    <property type="evidence" value="ECO:0007669"/>
    <property type="project" value="UniProtKB-ARBA"/>
</dbReference>
<dbReference type="GO" id="GO:0004175">
    <property type="term" value="F:endopeptidase activity"/>
    <property type="evidence" value="ECO:0007669"/>
    <property type="project" value="UniProtKB-ARBA"/>
</dbReference>
<dbReference type="InterPro" id="IPR003675">
    <property type="entry name" value="Rce1/LyrA-like_dom"/>
</dbReference>
<feature type="transmembrane region" description="Helical" evidence="1">
    <location>
        <begin position="239"/>
        <end position="257"/>
    </location>
</feature>
<keyword evidence="3" id="KW-0645">Protease</keyword>
<dbReference type="EMBL" id="LT629774">
    <property type="protein sequence ID" value="SDS39328.1"/>
    <property type="molecule type" value="Genomic_DNA"/>
</dbReference>
<keyword evidence="1" id="KW-0472">Membrane</keyword>
<gene>
    <name evidence="3" type="ORF">SAMN04489797_1504</name>
</gene>
<protein>
    <submittedName>
        <fullName evidence="3">CAAX protease self-immunity</fullName>
    </submittedName>
</protein>
<name>A0A1H1RUD1_9FLAO</name>